<dbReference type="PATRIC" id="fig|1150600.3.peg.3636"/>
<dbReference type="InterPro" id="IPR011765">
    <property type="entry name" value="Pept_M16_N"/>
</dbReference>
<dbReference type="GO" id="GO:0046872">
    <property type="term" value="F:metal ion binding"/>
    <property type="evidence" value="ECO:0007669"/>
    <property type="project" value="InterPro"/>
</dbReference>
<keyword evidence="3" id="KW-0645">Protease</keyword>
<dbReference type="STRING" id="1150600.ADIARSV_3669"/>
<feature type="domain" description="Peptidase M16 C-terminal" evidence="2">
    <location>
        <begin position="180"/>
        <end position="355"/>
    </location>
</feature>
<evidence type="ECO:0000259" key="2">
    <source>
        <dbReference type="Pfam" id="PF05193"/>
    </source>
</evidence>
<dbReference type="Gene3D" id="3.30.830.10">
    <property type="entry name" value="Metalloenzyme, LuxS/M16 peptidase-like"/>
    <property type="match status" value="2"/>
</dbReference>
<reference evidence="3 4" key="1">
    <citation type="journal article" date="2013" name="Genome Announc.">
        <title>Draft Genome Sequence of Arcticibacter svalbardensis Strain MN12-7T, a Member of the Family Sphingobacteriaceae Isolated from an Arctic Soil Sample.</title>
        <authorList>
            <person name="Shivaji S."/>
            <person name="Ara S."/>
            <person name="Prasad S."/>
            <person name="Manasa B.P."/>
            <person name="Begum Z."/>
            <person name="Singh A."/>
            <person name="Kumar Pinnaka A."/>
        </authorList>
    </citation>
    <scope>NUCLEOTIDE SEQUENCE [LARGE SCALE GENOMIC DNA]</scope>
    <source>
        <strain evidence="3 4">MN12-7</strain>
    </source>
</reference>
<dbReference type="RefSeq" id="WP_016196894.1">
    <property type="nucleotide sequence ID" value="NZ_AQPN01000126.1"/>
</dbReference>
<evidence type="ECO:0000259" key="1">
    <source>
        <dbReference type="Pfam" id="PF00675"/>
    </source>
</evidence>
<dbReference type="PANTHER" id="PTHR11851:SF224">
    <property type="entry name" value="PROCESSING PROTEASE"/>
    <property type="match status" value="1"/>
</dbReference>
<protein>
    <submittedName>
        <fullName evidence="3">Zinc protease</fullName>
        <ecNumber evidence="3">3.4.-.-</ecNumber>
    </submittedName>
</protein>
<gene>
    <name evidence="3" type="ORF">ADIARSV_3669</name>
</gene>
<dbReference type="AlphaFoldDB" id="R9GW88"/>
<dbReference type="eggNOG" id="COG0612">
    <property type="taxonomic scope" value="Bacteria"/>
</dbReference>
<dbReference type="EMBL" id="AQPN01000126">
    <property type="protein sequence ID" value="EOR93169.1"/>
    <property type="molecule type" value="Genomic_DNA"/>
</dbReference>
<dbReference type="OrthoDB" id="9811314at2"/>
<dbReference type="GO" id="GO:0006508">
    <property type="term" value="P:proteolysis"/>
    <property type="evidence" value="ECO:0007669"/>
    <property type="project" value="UniProtKB-KW"/>
</dbReference>
<dbReference type="InterPro" id="IPR007863">
    <property type="entry name" value="Peptidase_M16_C"/>
</dbReference>
<sequence length="424" mass="48304">MINRTIAPAYKEINQINLIQATPRLLDNNIKLFVVNAGEQELVRIEFIFNNVNWDVNHPLQAFITNSLLIEGSRTMSSYQISERIDSYGAFIQAEYGFDHSTFTLYTLSKHLDDVLPLVKEILTEATFPQEELDTFVRNQKQKLLISLEKNDVVTKRIFNNSLFGDSIYGYIVNAEDYDKVDRNQLVEYYKAAYQPNNCIIIASGKVDEVITEKINSFFGNGWENTVQSTKNVFSIPQKKGSLYYTEKPEALQSAIRIGQISIPRNHADFPALQFLNTVLGGYFGSRLMANIREEKGYTYGIGSGLVSLQNVGYFLIASEVGAEVCTLTLEEIEKEVNLLRTEPIPEEEIELVKNYMLGSFMGSLENAFSHADKFKSIYLAGLDYAYYTRYVQTIKHINAQQLLELANKYLDYNSFNIVITGKK</sequence>
<name>R9GW88_9SPHI</name>
<dbReference type="Pfam" id="PF00675">
    <property type="entry name" value="Peptidase_M16"/>
    <property type="match status" value="1"/>
</dbReference>
<dbReference type="InterPro" id="IPR011249">
    <property type="entry name" value="Metalloenz_LuxS/M16"/>
</dbReference>
<evidence type="ECO:0000313" key="3">
    <source>
        <dbReference type="EMBL" id="EOR93169.1"/>
    </source>
</evidence>
<dbReference type="InterPro" id="IPR050361">
    <property type="entry name" value="MPP/UQCRC_Complex"/>
</dbReference>
<keyword evidence="3" id="KW-0378">Hydrolase</keyword>
<dbReference type="PANTHER" id="PTHR11851">
    <property type="entry name" value="METALLOPROTEASE"/>
    <property type="match status" value="1"/>
</dbReference>
<evidence type="ECO:0000313" key="4">
    <source>
        <dbReference type="Proteomes" id="UP000014174"/>
    </source>
</evidence>
<comment type="caution">
    <text evidence="3">The sequence shown here is derived from an EMBL/GenBank/DDBJ whole genome shotgun (WGS) entry which is preliminary data.</text>
</comment>
<dbReference type="GO" id="GO:0008233">
    <property type="term" value="F:peptidase activity"/>
    <property type="evidence" value="ECO:0007669"/>
    <property type="project" value="UniProtKB-KW"/>
</dbReference>
<keyword evidence="4" id="KW-1185">Reference proteome</keyword>
<dbReference type="SUPFAM" id="SSF63411">
    <property type="entry name" value="LuxS/MPP-like metallohydrolase"/>
    <property type="match status" value="2"/>
</dbReference>
<accession>R9GW88</accession>
<dbReference type="Pfam" id="PF05193">
    <property type="entry name" value="Peptidase_M16_C"/>
    <property type="match status" value="1"/>
</dbReference>
<dbReference type="Proteomes" id="UP000014174">
    <property type="component" value="Unassembled WGS sequence"/>
</dbReference>
<proteinExistence type="predicted"/>
<feature type="domain" description="Peptidase M16 N-terminal" evidence="1">
    <location>
        <begin position="62"/>
        <end position="138"/>
    </location>
</feature>
<organism evidence="3 4">
    <name type="scientific">Arcticibacter svalbardensis MN12-7</name>
    <dbReference type="NCBI Taxonomy" id="1150600"/>
    <lineage>
        <taxon>Bacteria</taxon>
        <taxon>Pseudomonadati</taxon>
        <taxon>Bacteroidota</taxon>
        <taxon>Sphingobacteriia</taxon>
        <taxon>Sphingobacteriales</taxon>
        <taxon>Sphingobacteriaceae</taxon>
        <taxon>Arcticibacter</taxon>
    </lineage>
</organism>
<dbReference type="EC" id="3.4.-.-" evidence="3"/>